<dbReference type="OrthoDB" id="9809679at2"/>
<keyword evidence="8" id="KW-1185">Reference proteome</keyword>
<comment type="function">
    <text evidence="6">Binds and transfers iron-sulfur (Fe-S) clusters to target apoproteins. Can hydrolyze ATP.</text>
</comment>
<dbReference type="GO" id="GO:0016226">
    <property type="term" value="P:iron-sulfur cluster assembly"/>
    <property type="evidence" value="ECO:0007669"/>
    <property type="project" value="InterPro"/>
</dbReference>
<proteinExistence type="inferred from homology"/>
<comment type="similarity">
    <text evidence="6">Belongs to the Mrp/NBP35 ATP-binding proteins family.</text>
</comment>
<keyword evidence="2 6" id="KW-0547">Nucleotide-binding</keyword>
<sequence>MENMENSAPRASTCDSCKDSSCSAAKRELGENDQDFEDRRALQSRLCHIGHKIMVMSGKGGVGKSTVAVNLAMGLMLAGKKVGLLDVDIHGPSVPTMLGLEGANIEAGPDGLVPVELGHLKVMSMGFLLRNPDDAVIWRGPVKGNVIKQFLKDVAWGDLDYLIIDAPPGTGDEPLSICQLINPIDGAVVVTTPQRVAAMDVRKSITFCAQVGMKVLGVVENMSGFVCPKCGELTHILRSGGGRLMAEDMGVPFLGSIPIDPMVAEAGDMGQAFVMHHAASPTAELMRSVVAPLLELPTVKQDA</sequence>
<evidence type="ECO:0000256" key="1">
    <source>
        <dbReference type="ARBA" id="ARBA00022723"/>
    </source>
</evidence>
<dbReference type="InterPro" id="IPR027417">
    <property type="entry name" value="P-loop_NTPase"/>
</dbReference>
<dbReference type="HAMAP" id="MF_02040">
    <property type="entry name" value="Mrp_NBP35"/>
    <property type="match status" value="1"/>
</dbReference>
<keyword evidence="3 6" id="KW-0067">ATP-binding</keyword>
<keyword evidence="5 6" id="KW-0411">Iron-sulfur</keyword>
<comment type="subunit">
    <text evidence="6">Homodimer.</text>
</comment>
<dbReference type="SUPFAM" id="SSF52540">
    <property type="entry name" value="P-loop containing nucleoside triphosphate hydrolases"/>
    <property type="match status" value="1"/>
</dbReference>
<dbReference type="InterPro" id="IPR019591">
    <property type="entry name" value="Mrp/NBP35_ATP-bd"/>
</dbReference>
<dbReference type="PANTHER" id="PTHR23264">
    <property type="entry name" value="NUCLEOTIDE-BINDING PROTEIN NBP35 YEAST -RELATED"/>
    <property type="match status" value="1"/>
</dbReference>
<dbReference type="GO" id="GO:0140663">
    <property type="term" value="F:ATP-dependent FeS chaperone activity"/>
    <property type="evidence" value="ECO:0007669"/>
    <property type="project" value="InterPro"/>
</dbReference>
<dbReference type="GO" id="GO:0016887">
    <property type="term" value="F:ATP hydrolysis activity"/>
    <property type="evidence" value="ECO:0007669"/>
    <property type="project" value="UniProtKB-UniRule"/>
</dbReference>
<dbReference type="PANTHER" id="PTHR23264:SF19">
    <property type="entry name" value="CYTOSOLIC FE-S CLUSTER ASSEMBLY FACTOR NUBP2"/>
    <property type="match status" value="1"/>
</dbReference>
<dbReference type="InterPro" id="IPR033756">
    <property type="entry name" value="YlxH/NBP35"/>
</dbReference>
<evidence type="ECO:0000256" key="5">
    <source>
        <dbReference type="ARBA" id="ARBA00023014"/>
    </source>
</evidence>
<keyword evidence="6" id="KW-0378">Hydrolase</keyword>
<dbReference type="PROSITE" id="PS01215">
    <property type="entry name" value="MRP"/>
    <property type="match status" value="1"/>
</dbReference>
<organism evidence="7 8">
    <name type="scientific">Desulfomicrobium apsheronum</name>
    <dbReference type="NCBI Taxonomy" id="52560"/>
    <lineage>
        <taxon>Bacteria</taxon>
        <taxon>Pseudomonadati</taxon>
        <taxon>Thermodesulfobacteriota</taxon>
        <taxon>Desulfovibrionia</taxon>
        <taxon>Desulfovibrionales</taxon>
        <taxon>Desulfomicrobiaceae</taxon>
        <taxon>Desulfomicrobium</taxon>
    </lineage>
</organism>
<evidence type="ECO:0000313" key="7">
    <source>
        <dbReference type="EMBL" id="SFJ94746.1"/>
    </source>
</evidence>
<evidence type="ECO:0000256" key="2">
    <source>
        <dbReference type="ARBA" id="ARBA00022741"/>
    </source>
</evidence>
<evidence type="ECO:0000256" key="6">
    <source>
        <dbReference type="HAMAP-Rule" id="MF_02040"/>
    </source>
</evidence>
<dbReference type="Gene3D" id="3.40.50.300">
    <property type="entry name" value="P-loop containing nucleotide triphosphate hydrolases"/>
    <property type="match status" value="1"/>
</dbReference>
<dbReference type="InterPro" id="IPR000808">
    <property type="entry name" value="Mrp-like_CS"/>
</dbReference>
<dbReference type="CDD" id="cd02037">
    <property type="entry name" value="Mrp_NBP35"/>
    <property type="match status" value="1"/>
</dbReference>
<dbReference type="GO" id="GO:0005829">
    <property type="term" value="C:cytosol"/>
    <property type="evidence" value="ECO:0007669"/>
    <property type="project" value="TreeGrafter"/>
</dbReference>
<gene>
    <name evidence="7" type="ORF">SAMN04488082_11063</name>
</gene>
<dbReference type="GO" id="GO:0005524">
    <property type="term" value="F:ATP binding"/>
    <property type="evidence" value="ECO:0007669"/>
    <property type="project" value="UniProtKB-UniRule"/>
</dbReference>
<evidence type="ECO:0000313" key="8">
    <source>
        <dbReference type="Proteomes" id="UP000198635"/>
    </source>
</evidence>
<dbReference type="FunFam" id="3.40.50.300:FF:001119">
    <property type="entry name" value="Iron-sulfur cluster carrier protein"/>
    <property type="match status" value="1"/>
</dbReference>
<dbReference type="GO" id="GO:0051536">
    <property type="term" value="F:iron-sulfur cluster binding"/>
    <property type="evidence" value="ECO:0007669"/>
    <property type="project" value="UniProtKB-UniRule"/>
</dbReference>
<dbReference type="EMBL" id="FORX01000010">
    <property type="protein sequence ID" value="SFJ94746.1"/>
    <property type="molecule type" value="Genomic_DNA"/>
</dbReference>
<keyword evidence="1 6" id="KW-0479">Metal-binding</keyword>
<dbReference type="GO" id="GO:0046872">
    <property type="term" value="F:metal ion binding"/>
    <property type="evidence" value="ECO:0007669"/>
    <property type="project" value="UniProtKB-KW"/>
</dbReference>
<reference evidence="8" key="1">
    <citation type="submission" date="2016-10" db="EMBL/GenBank/DDBJ databases">
        <authorList>
            <person name="Varghese N."/>
            <person name="Submissions S."/>
        </authorList>
    </citation>
    <scope>NUCLEOTIDE SEQUENCE [LARGE SCALE GENOMIC DNA]</scope>
    <source>
        <strain evidence="8">DSM 5918</strain>
    </source>
</reference>
<dbReference type="RefSeq" id="WP_092375261.1">
    <property type="nucleotide sequence ID" value="NZ_FORX01000010.1"/>
</dbReference>
<dbReference type="AlphaFoldDB" id="A0A1I3VKA1"/>
<dbReference type="STRING" id="52560.SAMN04488082_11063"/>
<evidence type="ECO:0000256" key="3">
    <source>
        <dbReference type="ARBA" id="ARBA00022840"/>
    </source>
</evidence>
<keyword evidence="4 6" id="KW-0408">Iron</keyword>
<protein>
    <recommendedName>
        <fullName evidence="6">Iron-sulfur cluster carrier protein</fullName>
    </recommendedName>
</protein>
<dbReference type="Pfam" id="PF10609">
    <property type="entry name" value="ParA"/>
    <property type="match status" value="1"/>
</dbReference>
<evidence type="ECO:0000256" key="4">
    <source>
        <dbReference type="ARBA" id="ARBA00023004"/>
    </source>
</evidence>
<name>A0A1I3VKA1_9BACT</name>
<dbReference type="Proteomes" id="UP000198635">
    <property type="component" value="Unassembled WGS sequence"/>
</dbReference>
<feature type="binding site" evidence="6">
    <location>
        <begin position="58"/>
        <end position="65"/>
    </location>
    <ligand>
        <name>ATP</name>
        <dbReference type="ChEBI" id="CHEBI:30616"/>
    </ligand>
</feature>
<accession>A0A1I3VKA1</accession>